<dbReference type="PROSITE" id="PS52039">
    <property type="entry name" value="TOPO_IA_2"/>
    <property type="match status" value="1"/>
</dbReference>
<gene>
    <name evidence="10 14" type="primary">topA</name>
    <name evidence="14" type="ORF">TST_1012</name>
</gene>
<dbReference type="HAMAP" id="MF_00952">
    <property type="entry name" value="Topoisom_1_prok"/>
    <property type="match status" value="1"/>
</dbReference>
<dbReference type="Pfam" id="PF01396">
    <property type="entry name" value="Zn_ribbon_Top1"/>
    <property type="match status" value="1"/>
</dbReference>
<dbReference type="SMART" id="SM00436">
    <property type="entry name" value="TOP1Bc"/>
    <property type="match status" value="1"/>
</dbReference>
<feature type="active site" description="O-(5'-phospho-DNA)-tyrosine intermediate" evidence="10">
    <location>
        <position position="306"/>
    </location>
</feature>
<dbReference type="InterPro" id="IPR034149">
    <property type="entry name" value="TOPRIM_TopoI"/>
</dbReference>
<protein>
    <recommendedName>
        <fullName evidence="10">DNA topoisomerase 1</fullName>
        <ecNumber evidence="10">5.6.2.1</ecNumber>
    </recommendedName>
    <alternativeName>
        <fullName evidence="10">DNA topoisomerase I</fullName>
    </alternativeName>
</protein>
<feature type="site" description="Interaction with DNA" evidence="10">
    <location>
        <position position="150"/>
    </location>
</feature>
<dbReference type="InterPro" id="IPR000380">
    <property type="entry name" value="Topo_IA"/>
</dbReference>
<dbReference type="EC" id="5.6.2.1" evidence="10"/>
<feature type="site" description="Interaction with DNA" evidence="10">
    <location>
        <position position="493"/>
    </location>
</feature>
<evidence type="ECO:0000256" key="7">
    <source>
        <dbReference type="ARBA" id="ARBA00023029"/>
    </source>
</evidence>
<evidence type="ECO:0000256" key="8">
    <source>
        <dbReference type="ARBA" id="ARBA00023125"/>
    </source>
</evidence>
<name>A0A0S3QU03_THET7</name>
<dbReference type="NCBIfam" id="TIGR01051">
    <property type="entry name" value="topA_bact"/>
    <property type="match status" value="1"/>
</dbReference>
<dbReference type="InterPro" id="IPR013824">
    <property type="entry name" value="Topo_IA_cen_sub1"/>
</dbReference>
<comment type="subunit">
    <text evidence="10">Monomer.</text>
</comment>
<dbReference type="Gene3D" id="3.40.50.140">
    <property type="match status" value="1"/>
</dbReference>
<dbReference type="PROSITE" id="PS00396">
    <property type="entry name" value="TOPO_IA_1"/>
    <property type="match status" value="1"/>
</dbReference>
<evidence type="ECO:0000256" key="5">
    <source>
        <dbReference type="ARBA" id="ARBA00022833"/>
    </source>
</evidence>
<evidence type="ECO:0000256" key="1">
    <source>
        <dbReference type="ARBA" id="ARBA00000213"/>
    </source>
</evidence>
<evidence type="ECO:0000256" key="10">
    <source>
        <dbReference type="HAMAP-Rule" id="MF_00952"/>
    </source>
</evidence>
<dbReference type="RefSeq" id="WP_068549804.1">
    <property type="nucleotide sequence ID" value="NZ_AP013035.1"/>
</dbReference>
<evidence type="ECO:0000256" key="2">
    <source>
        <dbReference type="ARBA" id="ARBA00009446"/>
    </source>
</evidence>
<keyword evidence="6" id="KW-0460">Magnesium</keyword>
<organism evidence="14 15">
    <name type="scientific">Thermosulfidibacter takaii (strain DSM 17441 / JCM 13301 / NBRC 103674 / ABI70S6)</name>
    <dbReference type="NCBI Taxonomy" id="1298851"/>
    <lineage>
        <taxon>Bacteria</taxon>
        <taxon>Pseudomonadati</taxon>
        <taxon>Thermosulfidibacterota</taxon>
        <taxon>Thermosulfidibacteria</taxon>
        <taxon>Thermosulfidibacterales</taxon>
        <taxon>Thermosulfidibacteraceae</taxon>
    </lineage>
</organism>
<evidence type="ECO:0000256" key="6">
    <source>
        <dbReference type="ARBA" id="ARBA00022842"/>
    </source>
</evidence>
<dbReference type="EMBL" id="AP013035">
    <property type="protein sequence ID" value="BAT71806.1"/>
    <property type="molecule type" value="Genomic_DNA"/>
</dbReference>
<dbReference type="PROSITE" id="PS50880">
    <property type="entry name" value="TOPRIM"/>
    <property type="match status" value="1"/>
</dbReference>
<comment type="catalytic activity">
    <reaction evidence="1 10">
        <text>ATP-independent breakage of single-stranded DNA, followed by passage and rejoining.</text>
        <dbReference type="EC" id="5.6.2.1"/>
    </reaction>
</comment>
<feature type="site" description="Interaction with DNA" evidence="10">
    <location>
        <position position="146"/>
    </location>
</feature>
<sequence>MGSTKKDKKEKKLIIVESPSKAKTISKYLGKEYEVKASMGHIKDLPVNRMGVDIENNFEPEYVTIKGKEKVIKELKKAAQKAKEVLLASDPDREGEAIAWHIAQELDNASNIKRIIFHEITPKALKEAVKNPTDIDIKKVNAQQARRVLDRLVGYSLSPLLWRRIDKGLSAGRVQSVALRLICEREKEIEEFVPEEYWKIEALLEGSQKPQFTAHLFKYNSKKIERLSKEEADTIFEQLQSTNFILEKVEKKERKKNPKPPFITSTLQQEAFKKLGFSAQKTMYIAQQLYEGIEIPYEGPIGLITYMRTDSVRISEGALKAVRKLIKENFGKEYLPARAIQYKTKEGAQDAHEAIRPTDVYRTPDSLKGKIPEDHWKLYDLIWKRFVASQMKPAVYEVTTFTIKAGNSCFKATGSVLKFPGFTTLYTSDDEEKNILPMLQEGEILKVIKLEKTQHFTTPPPRYTEASLIKKLEEEGIGRPSTYATIVSTIIDRGYVVRDKKALVPTPLGRIVSEVLTRNFPKLIDVSFTANMEEDLDRIAEGSKQWQESIKEFFEVFSKELDDAGKNLLSLEKYSPIKCEKCGKPMVIKKGKYGKFLACSGYPECENVKPLFTKKGGKRFSGKGKNQRHKKNS</sequence>
<feature type="domain" description="Toprim" evidence="12">
    <location>
        <begin position="11"/>
        <end position="120"/>
    </location>
</feature>
<accession>A0A0S3QU03</accession>
<feature type="site" description="Interaction with DNA" evidence="10">
    <location>
        <position position="147"/>
    </location>
</feature>
<feature type="site" description="Interaction with DNA" evidence="10">
    <location>
        <position position="162"/>
    </location>
</feature>
<comment type="similarity">
    <text evidence="2 10">Belongs to the type IA topoisomerase family.</text>
</comment>
<dbReference type="InterPro" id="IPR013825">
    <property type="entry name" value="Topo_IA_cen_sub2"/>
</dbReference>
<dbReference type="PRINTS" id="PR00417">
    <property type="entry name" value="PRTPISMRASEI"/>
</dbReference>
<dbReference type="Pfam" id="PF01131">
    <property type="entry name" value="Topoisom_bac"/>
    <property type="match status" value="1"/>
</dbReference>
<dbReference type="CDD" id="cd03363">
    <property type="entry name" value="TOPRIM_TopoIA_TopoI"/>
    <property type="match status" value="1"/>
</dbReference>
<dbReference type="Gene3D" id="3.30.65.10">
    <property type="entry name" value="Bacterial Topoisomerase I, domain 1"/>
    <property type="match status" value="1"/>
</dbReference>
<dbReference type="Gene3D" id="1.10.290.10">
    <property type="entry name" value="Topoisomerase I, domain 4"/>
    <property type="match status" value="1"/>
</dbReference>
<dbReference type="Gene3D" id="2.70.20.10">
    <property type="entry name" value="Topoisomerase I, domain 3"/>
    <property type="match status" value="1"/>
</dbReference>
<dbReference type="KEGG" id="ttk:TST_1012"/>
<dbReference type="GO" id="GO:0008270">
    <property type="term" value="F:zinc ion binding"/>
    <property type="evidence" value="ECO:0007669"/>
    <property type="project" value="UniProtKB-KW"/>
</dbReference>
<dbReference type="SMART" id="SM00493">
    <property type="entry name" value="TOPRIM"/>
    <property type="match status" value="1"/>
</dbReference>
<feature type="region of interest" description="Disordered" evidence="11">
    <location>
        <begin position="614"/>
        <end position="633"/>
    </location>
</feature>
<keyword evidence="15" id="KW-1185">Reference proteome</keyword>
<dbReference type="InterPro" id="IPR013497">
    <property type="entry name" value="Topo_IA_cen"/>
</dbReference>
<dbReference type="InterPro" id="IPR005733">
    <property type="entry name" value="TopoI_bac-type"/>
</dbReference>
<dbReference type="InterPro" id="IPR013826">
    <property type="entry name" value="Topo_IA_cen_sub3"/>
</dbReference>
<dbReference type="Pfam" id="PF01751">
    <property type="entry name" value="Toprim"/>
    <property type="match status" value="1"/>
</dbReference>
<dbReference type="GO" id="GO:0003917">
    <property type="term" value="F:DNA topoisomerase type I (single strand cut, ATP-independent) activity"/>
    <property type="evidence" value="ECO:0007669"/>
    <property type="project" value="UniProtKB-UniRule"/>
</dbReference>
<comment type="function">
    <text evidence="10">Releases the supercoiling and torsional tension of DNA, which is introduced during the DNA replication and transcription, by transiently cleaving and rejoining one strand of the DNA duplex. Introduces a single-strand break via transesterification at a target site in duplex DNA. The scissile phosphodiester is attacked by the catalytic tyrosine of the enzyme, resulting in the formation of a DNA-(5'-phosphotyrosyl)-enzyme intermediate and the expulsion of a 3'-OH DNA strand. The free DNA strand then undergoes passage around the unbroken strand, thus removing DNA supercoils. Finally, in the religation step, the DNA 3'-OH attacks the covalent intermediate to expel the active-site tyrosine and restore the DNA phosphodiester backbone.</text>
</comment>
<evidence type="ECO:0000313" key="14">
    <source>
        <dbReference type="EMBL" id="BAT71806.1"/>
    </source>
</evidence>
<dbReference type="GO" id="GO:0005694">
    <property type="term" value="C:chromosome"/>
    <property type="evidence" value="ECO:0007669"/>
    <property type="project" value="InterPro"/>
</dbReference>
<dbReference type="InterPro" id="IPR003601">
    <property type="entry name" value="Topo_IA_2"/>
</dbReference>
<feature type="compositionally biased region" description="Basic residues" evidence="11">
    <location>
        <begin position="615"/>
        <end position="633"/>
    </location>
</feature>
<dbReference type="PANTHER" id="PTHR42785:SF1">
    <property type="entry name" value="DNA TOPOISOMERASE"/>
    <property type="match status" value="1"/>
</dbReference>
<keyword evidence="8 10" id="KW-0238">DNA-binding</keyword>
<dbReference type="InterPro" id="IPR028612">
    <property type="entry name" value="Topoisom_1_IA"/>
</dbReference>
<dbReference type="PANTHER" id="PTHR42785">
    <property type="entry name" value="DNA TOPOISOMERASE, TYPE IA, CORE"/>
    <property type="match status" value="1"/>
</dbReference>
<dbReference type="Proteomes" id="UP000063234">
    <property type="component" value="Chromosome"/>
</dbReference>
<dbReference type="InterPro" id="IPR006171">
    <property type="entry name" value="TOPRIM_dom"/>
</dbReference>
<dbReference type="CDD" id="cd00186">
    <property type="entry name" value="TOP1Ac"/>
    <property type="match status" value="1"/>
</dbReference>
<dbReference type="InterPro" id="IPR023406">
    <property type="entry name" value="Topo_IA_AS"/>
</dbReference>
<keyword evidence="4" id="KW-0863">Zinc-finger</keyword>
<keyword evidence="5" id="KW-0862">Zinc</keyword>
<dbReference type="SUPFAM" id="SSF57783">
    <property type="entry name" value="Zinc beta-ribbon"/>
    <property type="match status" value="1"/>
</dbReference>
<evidence type="ECO:0000259" key="13">
    <source>
        <dbReference type="PROSITE" id="PS52039"/>
    </source>
</evidence>
<evidence type="ECO:0000256" key="9">
    <source>
        <dbReference type="ARBA" id="ARBA00023235"/>
    </source>
</evidence>
<dbReference type="InterPro" id="IPR013498">
    <property type="entry name" value="Topo_IA_Znf"/>
</dbReference>
<feature type="domain" description="Topo IA-type catalytic" evidence="13">
    <location>
        <begin position="136"/>
        <end position="561"/>
    </location>
</feature>
<feature type="region of interest" description="Interaction with DNA" evidence="10">
    <location>
        <begin position="170"/>
        <end position="175"/>
    </location>
</feature>
<dbReference type="InterPro" id="IPR023405">
    <property type="entry name" value="Topo_IA_core_domain"/>
</dbReference>
<feature type="site" description="Interaction with DNA" evidence="10">
    <location>
        <position position="41"/>
    </location>
</feature>
<evidence type="ECO:0000256" key="11">
    <source>
        <dbReference type="SAM" id="MobiDB-lite"/>
    </source>
</evidence>
<keyword evidence="9 10" id="KW-0413">Isomerase</keyword>
<reference evidence="15" key="1">
    <citation type="journal article" date="2018" name="Science">
        <title>A primordial and reversible TCA cycle in a facultatively chemolithoautotrophic thermophile.</title>
        <authorList>
            <person name="Nunoura T."/>
            <person name="Chikaraishi Y."/>
            <person name="Izaki R."/>
            <person name="Suwa T."/>
            <person name="Sato T."/>
            <person name="Harada T."/>
            <person name="Mori K."/>
            <person name="Kato Y."/>
            <person name="Miyazaki M."/>
            <person name="Shimamura S."/>
            <person name="Yanagawa K."/>
            <person name="Shuto A."/>
            <person name="Ohkouchi N."/>
            <person name="Fujita N."/>
            <person name="Takaki Y."/>
            <person name="Atomi H."/>
            <person name="Takai K."/>
        </authorList>
    </citation>
    <scope>NUCLEOTIDE SEQUENCE [LARGE SCALE GENOMIC DNA]</scope>
    <source>
        <strain evidence="15">DSM 17441 / JCM 13301 / NBRC 103674 / ABI70S6</strain>
    </source>
</reference>
<dbReference type="GO" id="GO:0003677">
    <property type="term" value="F:DNA binding"/>
    <property type="evidence" value="ECO:0007669"/>
    <property type="project" value="UniProtKB-KW"/>
</dbReference>
<dbReference type="AlphaFoldDB" id="A0A0S3QU03"/>
<keyword evidence="7 10" id="KW-0799">Topoisomerase</keyword>
<dbReference type="GO" id="GO:0006265">
    <property type="term" value="P:DNA topological change"/>
    <property type="evidence" value="ECO:0007669"/>
    <property type="project" value="UniProtKB-UniRule"/>
</dbReference>
<evidence type="ECO:0000256" key="3">
    <source>
        <dbReference type="ARBA" id="ARBA00022723"/>
    </source>
</evidence>
<dbReference type="SMART" id="SM00437">
    <property type="entry name" value="TOP1Ac"/>
    <property type="match status" value="1"/>
</dbReference>
<feature type="site" description="Interaction with DNA" evidence="10">
    <location>
        <position position="308"/>
    </location>
</feature>
<dbReference type="SUPFAM" id="SSF56712">
    <property type="entry name" value="Prokaryotic type I DNA topoisomerase"/>
    <property type="match status" value="1"/>
</dbReference>
<evidence type="ECO:0000259" key="12">
    <source>
        <dbReference type="PROSITE" id="PS50880"/>
    </source>
</evidence>
<proteinExistence type="inferred from homology"/>
<dbReference type="OrthoDB" id="9804262at2"/>
<dbReference type="STRING" id="1298851.TST_1012"/>
<feature type="site" description="Interaction with DNA" evidence="10">
    <location>
        <position position="155"/>
    </location>
</feature>
<evidence type="ECO:0000313" key="15">
    <source>
        <dbReference type="Proteomes" id="UP000063234"/>
    </source>
</evidence>
<evidence type="ECO:0000256" key="4">
    <source>
        <dbReference type="ARBA" id="ARBA00022771"/>
    </source>
</evidence>
<dbReference type="InterPro" id="IPR003602">
    <property type="entry name" value="Topo_IA_DNA-bd_dom"/>
</dbReference>
<dbReference type="PATRIC" id="fig|1298851.3.peg.1055"/>
<dbReference type="Gene3D" id="1.10.460.10">
    <property type="entry name" value="Topoisomerase I, domain 2"/>
    <property type="match status" value="1"/>
</dbReference>
<keyword evidence="3" id="KW-0479">Metal-binding</keyword>